<dbReference type="Ensembl" id="ENSMAMT00000007303.2">
    <property type="protein sequence ID" value="ENSMAMP00000007106.2"/>
    <property type="gene ID" value="ENSMAMG00000004837.2"/>
</dbReference>
<keyword evidence="10" id="KW-1185">Reference proteome</keyword>
<evidence type="ECO:0000256" key="6">
    <source>
        <dbReference type="ARBA" id="ARBA00023157"/>
    </source>
</evidence>
<keyword evidence="5" id="KW-0472">Membrane</keyword>
<evidence type="ECO:0000256" key="7">
    <source>
        <dbReference type="ARBA" id="ARBA00023180"/>
    </source>
</evidence>
<dbReference type="InterPro" id="IPR013106">
    <property type="entry name" value="Ig_V-set"/>
</dbReference>
<keyword evidence="2" id="KW-1003">Cell membrane</keyword>
<dbReference type="Gene3D" id="2.60.40.10">
    <property type="entry name" value="Immunoglobulins"/>
    <property type="match status" value="1"/>
</dbReference>
<dbReference type="PROSITE" id="PS50835">
    <property type="entry name" value="IG_LIKE"/>
    <property type="match status" value="1"/>
</dbReference>
<protein>
    <recommendedName>
        <fullName evidence="8">Ig-like domain-containing protein</fullName>
    </recommendedName>
</protein>
<organism evidence="9 10">
    <name type="scientific">Mastacembelus armatus</name>
    <name type="common">zig-zag eel</name>
    <dbReference type="NCBI Taxonomy" id="205130"/>
    <lineage>
        <taxon>Eukaryota</taxon>
        <taxon>Metazoa</taxon>
        <taxon>Chordata</taxon>
        <taxon>Craniata</taxon>
        <taxon>Vertebrata</taxon>
        <taxon>Euteleostomi</taxon>
        <taxon>Actinopterygii</taxon>
        <taxon>Neopterygii</taxon>
        <taxon>Teleostei</taxon>
        <taxon>Neoteleostei</taxon>
        <taxon>Acanthomorphata</taxon>
        <taxon>Anabantaria</taxon>
        <taxon>Synbranchiformes</taxon>
        <taxon>Mastacembelidae</taxon>
        <taxon>Mastacembelus</taxon>
    </lineage>
</organism>
<dbReference type="InParanoid" id="A0A3Q3LBP8"/>
<keyword evidence="3" id="KW-0732">Signal</keyword>
<dbReference type="InterPro" id="IPR036179">
    <property type="entry name" value="Ig-like_dom_sf"/>
</dbReference>
<evidence type="ECO:0000256" key="1">
    <source>
        <dbReference type="ARBA" id="ARBA00004236"/>
    </source>
</evidence>
<dbReference type="InterPro" id="IPR013783">
    <property type="entry name" value="Ig-like_fold"/>
</dbReference>
<dbReference type="GO" id="GO:0002376">
    <property type="term" value="P:immune system process"/>
    <property type="evidence" value="ECO:0007669"/>
    <property type="project" value="UniProtKB-KW"/>
</dbReference>
<evidence type="ECO:0000256" key="2">
    <source>
        <dbReference type="ARBA" id="ARBA00022475"/>
    </source>
</evidence>
<name>A0A3Q3LBP8_9TELE</name>
<dbReference type="GO" id="GO:0009617">
    <property type="term" value="P:response to bacterium"/>
    <property type="evidence" value="ECO:0007669"/>
    <property type="project" value="TreeGrafter"/>
</dbReference>
<dbReference type="InterPro" id="IPR007110">
    <property type="entry name" value="Ig-like_dom"/>
</dbReference>
<dbReference type="InterPro" id="IPR052051">
    <property type="entry name" value="TCR_complex_component"/>
</dbReference>
<dbReference type="InterPro" id="IPR003599">
    <property type="entry name" value="Ig_sub"/>
</dbReference>
<keyword evidence="6" id="KW-1015">Disulfide bond</keyword>
<reference evidence="9" key="2">
    <citation type="submission" date="2025-09" db="UniProtKB">
        <authorList>
            <consortium name="Ensembl"/>
        </authorList>
    </citation>
    <scope>IDENTIFICATION</scope>
</reference>
<dbReference type="GO" id="GO:0005886">
    <property type="term" value="C:plasma membrane"/>
    <property type="evidence" value="ECO:0007669"/>
    <property type="project" value="UniProtKB-SubCell"/>
</dbReference>
<keyword evidence="4" id="KW-0391">Immunity</keyword>
<proteinExistence type="predicted"/>
<evidence type="ECO:0000259" key="8">
    <source>
        <dbReference type="PROSITE" id="PS50835"/>
    </source>
</evidence>
<sequence length="175" mass="19410">LLQITETIQTDTVCITEFYTVGVRSGEEVTLLCSNFSSGPTQTIWFRVVKKLQPHCISHLFTSSGPASFCDGFQNGRFQMTSNSSSVFLKIQQVNVSDSGLYFCGYFIQTNPVMVGAAYLEVQGKTVNIVVKHVQNSILGQGSFCMNYCSNAVWHGGDQSWRCGSAEVLWRPRLL</sequence>
<dbReference type="Pfam" id="PF07686">
    <property type="entry name" value="V-set"/>
    <property type="match status" value="1"/>
</dbReference>
<dbReference type="PANTHER" id="PTHR19433">
    <property type="entry name" value="T-CELL RECEPTOR ALPHA CHAIN V REGION-RELATED"/>
    <property type="match status" value="1"/>
</dbReference>
<dbReference type="FunCoup" id="A0A3Q3LBP8">
    <property type="interactions" value="33"/>
</dbReference>
<dbReference type="SMART" id="SM00409">
    <property type="entry name" value="IG"/>
    <property type="match status" value="1"/>
</dbReference>
<evidence type="ECO:0000256" key="4">
    <source>
        <dbReference type="ARBA" id="ARBA00022859"/>
    </source>
</evidence>
<evidence type="ECO:0000256" key="3">
    <source>
        <dbReference type="ARBA" id="ARBA00022729"/>
    </source>
</evidence>
<dbReference type="Proteomes" id="UP000261640">
    <property type="component" value="Unplaced"/>
</dbReference>
<dbReference type="GeneTree" id="ENSGT00990000203919"/>
<feature type="domain" description="Ig-like" evidence="8">
    <location>
        <begin position="11"/>
        <end position="104"/>
    </location>
</feature>
<reference evidence="9" key="1">
    <citation type="submission" date="2025-08" db="UniProtKB">
        <authorList>
            <consortium name="Ensembl"/>
        </authorList>
    </citation>
    <scope>IDENTIFICATION</scope>
</reference>
<dbReference type="AlphaFoldDB" id="A0A3Q3LBP8"/>
<dbReference type="STRING" id="205130.ENSMAMP00000007106"/>
<evidence type="ECO:0000313" key="9">
    <source>
        <dbReference type="Ensembl" id="ENSMAMP00000007106.2"/>
    </source>
</evidence>
<evidence type="ECO:0000313" key="10">
    <source>
        <dbReference type="Proteomes" id="UP000261640"/>
    </source>
</evidence>
<dbReference type="PANTHER" id="PTHR19433:SF111">
    <property type="entry name" value="T CELL RECEPTOR ALPHA VARIABLE 4"/>
    <property type="match status" value="1"/>
</dbReference>
<comment type="subcellular location">
    <subcellularLocation>
        <location evidence="1">Cell membrane</location>
    </subcellularLocation>
</comment>
<dbReference type="SUPFAM" id="SSF48726">
    <property type="entry name" value="Immunoglobulin"/>
    <property type="match status" value="1"/>
</dbReference>
<keyword evidence="7" id="KW-0325">Glycoprotein</keyword>
<accession>A0A3Q3LBP8</accession>
<evidence type="ECO:0000256" key="5">
    <source>
        <dbReference type="ARBA" id="ARBA00023136"/>
    </source>
</evidence>